<keyword evidence="14 19" id="KW-0472">Membrane</keyword>
<dbReference type="GO" id="GO:0016020">
    <property type="term" value="C:membrane"/>
    <property type="evidence" value="ECO:0007669"/>
    <property type="project" value="UniProtKB-SubCell"/>
</dbReference>
<dbReference type="Pfam" id="PF00494">
    <property type="entry name" value="SQS_PSY"/>
    <property type="match status" value="1"/>
</dbReference>
<dbReference type="PANTHER" id="PTHR31480">
    <property type="entry name" value="BIFUNCTIONAL LYCOPENE CYCLASE/PHYTOENE SYNTHASE"/>
    <property type="match status" value="1"/>
</dbReference>
<reference evidence="20 21" key="1">
    <citation type="submission" date="2018-02" db="EMBL/GenBank/DDBJ databases">
        <title>The genomes of Aspergillus section Nigri reveals drivers in fungal speciation.</title>
        <authorList>
            <consortium name="DOE Joint Genome Institute"/>
            <person name="Vesth T.C."/>
            <person name="Nybo J."/>
            <person name="Theobald S."/>
            <person name="Brandl J."/>
            <person name="Frisvad J.C."/>
            <person name="Nielsen K.F."/>
            <person name="Lyhne E.K."/>
            <person name="Kogle M.E."/>
            <person name="Kuo A."/>
            <person name="Riley R."/>
            <person name="Clum A."/>
            <person name="Nolan M."/>
            <person name="Lipzen A."/>
            <person name="Salamov A."/>
            <person name="Henrissat B."/>
            <person name="Wiebenga A."/>
            <person name="De vries R.P."/>
            <person name="Grigoriev I.V."/>
            <person name="Mortensen U.H."/>
            <person name="Andersen M.R."/>
            <person name="Baker S.E."/>
        </authorList>
    </citation>
    <scope>NUCLEOTIDE SEQUENCE [LARGE SCALE GENOMIC DNA]</scope>
    <source>
        <strain evidence="20 21">CBS 313.89</strain>
    </source>
</reference>
<evidence type="ECO:0000256" key="5">
    <source>
        <dbReference type="ARBA" id="ARBA00008247"/>
    </source>
</evidence>
<comment type="similarity">
    <text evidence="5">In the N-terminal section; belongs to the lycopene beta-cyclase family.</text>
</comment>
<comment type="catalytic activity">
    <reaction evidence="18">
        <text>all-trans-lycopene = gamma-carotene</text>
        <dbReference type="Rhea" id="RHEA:32219"/>
        <dbReference type="ChEBI" id="CHEBI:15948"/>
        <dbReference type="ChEBI" id="CHEBI:27740"/>
        <dbReference type="EC" id="5.5.1.19"/>
    </reaction>
</comment>
<keyword evidence="15" id="KW-0413">Isomerase</keyword>
<comment type="catalytic activity">
    <reaction evidence="17">
        <text>gamma-carotene = all-trans-beta-carotene</text>
        <dbReference type="Rhea" id="RHEA:32239"/>
        <dbReference type="ChEBI" id="CHEBI:17579"/>
        <dbReference type="ChEBI" id="CHEBI:27740"/>
        <dbReference type="EC" id="5.5.1.19"/>
    </reaction>
</comment>
<dbReference type="GO" id="GO:0016117">
    <property type="term" value="P:carotenoid biosynthetic process"/>
    <property type="evidence" value="ECO:0007669"/>
    <property type="project" value="UniProtKB-KW"/>
</dbReference>
<dbReference type="InterPro" id="IPR017825">
    <property type="entry name" value="Lycopene_cyclase_dom"/>
</dbReference>
<keyword evidence="13 19" id="KW-1133">Transmembrane helix</keyword>
<proteinExistence type="inferred from homology"/>
<feature type="transmembrane region" description="Helical" evidence="19">
    <location>
        <begin position="33"/>
        <end position="53"/>
    </location>
</feature>
<evidence type="ECO:0000256" key="2">
    <source>
        <dbReference type="ARBA" id="ARBA00004141"/>
    </source>
</evidence>
<name>A0A8G1RU22_9EURO</name>
<evidence type="ECO:0000256" key="8">
    <source>
        <dbReference type="ARBA" id="ARBA00012396"/>
    </source>
</evidence>
<evidence type="ECO:0000313" key="20">
    <source>
        <dbReference type="EMBL" id="RAK79520.1"/>
    </source>
</evidence>
<dbReference type="OrthoDB" id="6600518at2759"/>
<evidence type="ECO:0000256" key="15">
    <source>
        <dbReference type="ARBA" id="ARBA00023235"/>
    </source>
</evidence>
<dbReference type="GO" id="GO:0045436">
    <property type="term" value="F:lycopene beta cyclase activity"/>
    <property type="evidence" value="ECO:0007669"/>
    <property type="project" value="UniProtKB-ARBA"/>
</dbReference>
<sequence>MGYDYTTVHVIYNVPVAVGLTAAFWPFMTRLDWARIFTMIALTATIPWDSYLVRRRAWTYPREAVTGYTLCSIPLEEVFFFVIQTYSTDMLYTILTRRLVFPAFVRPASGKSFSVGILVLAWAGAIGVKYLLDGGRYTYMGLILVWACPFLLAQWAIAGHFILALPRREIFLSVMLPTMLLWIVDTLSMRRGTWVIENGTKLGWEVWRNMDIEEAVFFLLTNVLIVFGFAAIDFTIALTDGKLAQSKSSIHGVPSYGQIFRNFVFSPQKLDPDFVALLSKAVRCLATSSQSMYMGSSMLQGFLHIDLIFLKGSLRYYFCRVADDLIDNSPDRITAEHQGEPKPSELSEPIAALPASRLRLSPLQGLLEGFRTDTKNHVAGTVAASVLDLVFHHFPHHASANRATTRRAVIAAGEQTGQGFKLVNIARDIDRDSRINRGITPTDVLDNPDSAPVERLRRRLLLKAQKLHDEAVGALASLPSMVQGPLRTTIASYMAIGAALQRGGRAPPGEKLRLPLLRRAVIAFRAMTTRS</sequence>
<evidence type="ECO:0000256" key="1">
    <source>
        <dbReference type="ARBA" id="ARBA00001805"/>
    </source>
</evidence>
<dbReference type="NCBIfam" id="TIGR03462">
    <property type="entry name" value="CarR_dom_SF"/>
    <property type="match status" value="2"/>
</dbReference>
<gene>
    <name evidence="20" type="ORF">BO72DRAFT_476124</name>
</gene>
<dbReference type="UniPathway" id="UPA00802"/>
<comment type="pathway">
    <text evidence="3">Carotenoid biosynthesis; beta-carotene biosynthesis.</text>
</comment>
<protein>
    <recommendedName>
        <fullName evidence="9">Bifunctional lycopene cyclase/phytoene synthase</fullName>
        <ecNumber evidence="8">2.5.1.32</ecNumber>
        <ecNumber evidence="7">5.5.1.19</ecNumber>
    </recommendedName>
</protein>
<evidence type="ECO:0000256" key="4">
    <source>
        <dbReference type="ARBA" id="ARBA00005172"/>
    </source>
</evidence>
<feature type="transmembrane region" description="Helical" evidence="19">
    <location>
        <begin position="215"/>
        <end position="238"/>
    </location>
</feature>
<dbReference type="UniPathway" id="UPA00799">
    <property type="reaction ID" value="UER00773"/>
</dbReference>
<comment type="similarity">
    <text evidence="6">In the C-terminal section; belongs to the phytoene/squalene synthase family.</text>
</comment>
<feature type="transmembrane region" description="Helical" evidence="19">
    <location>
        <begin position="138"/>
        <end position="158"/>
    </location>
</feature>
<organism evidence="20 21">
    <name type="scientific">Aspergillus fijiensis CBS 313.89</name>
    <dbReference type="NCBI Taxonomy" id="1448319"/>
    <lineage>
        <taxon>Eukaryota</taxon>
        <taxon>Fungi</taxon>
        <taxon>Dikarya</taxon>
        <taxon>Ascomycota</taxon>
        <taxon>Pezizomycotina</taxon>
        <taxon>Eurotiomycetes</taxon>
        <taxon>Eurotiomycetidae</taxon>
        <taxon>Eurotiales</taxon>
        <taxon>Aspergillaceae</taxon>
        <taxon>Aspergillus</taxon>
    </lineage>
</organism>
<evidence type="ECO:0000256" key="11">
    <source>
        <dbReference type="ARBA" id="ARBA00022692"/>
    </source>
</evidence>
<evidence type="ECO:0000256" key="6">
    <source>
        <dbReference type="ARBA" id="ARBA00008406"/>
    </source>
</evidence>
<evidence type="ECO:0000256" key="16">
    <source>
        <dbReference type="ARBA" id="ARBA00023268"/>
    </source>
</evidence>
<dbReference type="EC" id="2.5.1.32" evidence="8"/>
<evidence type="ECO:0000256" key="17">
    <source>
        <dbReference type="ARBA" id="ARBA00029313"/>
    </source>
</evidence>
<keyword evidence="11 19" id="KW-0812">Transmembrane</keyword>
<feature type="transmembrane region" description="Helical" evidence="19">
    <location>
        <begin position="113"/>
        <end position="132"/>
    </location>
</feature>
<dbReference type="GO" id="GO:0016740">
    <property type="term" value="F:transferase activity"/>
    <property type="evidence" value="ECO:0007669"/>
    <property type="project" value="UniProtKB-KW"/>
</dbReference>
<evidence type="ECO:0000256" key="9">
    <source>
        <dbReference type="ARBA" id="ARBA00018909"/>
    </source>
</evidence>
<evidence type="ECO:0000256" key="14">
    <source>
        <dbReference type="ARBA" id="ARBA00023136"/>
    </source>
</evidence>
<evidence type="ECO:0000256" key="18">
    <source>
        <dbReference type="ARBA" id="ARBA00029335"/>
    </source>
</evidence>
<evidence type="ECO:0000256" key="13">
    <source>
        <dbReference type="ARBA" id="ARBA00022989"/>
    </source>
</evidence>
<dbReference type="InterPro" id="IPR002060">
    <property type="entry name" value="Squ/phyt_synthse"/>
</dbReference>
<keyword evidence="21" id="KW-1185">Reference proteome</keyword>
<comment type="catalytic activity">
    <reaction evidence="1">
        <text>2 (2E,6E,10E)-geranylgeranyl diphosphate = 15-cis-phytoene + 2 diphosphate</text>
        <dbReference type="Rhea" id="RHEA:34475"/>
        <dbReference type="ChEBI" id="CHEBI:27787"/>
        <dbReference type="ChEBI" id="CHEBI:33019"/>
        <dbReference type="ChEBI" id="CHEBI:58756"/>
        <dbReference type="EC" id="2.5.1.32"/>
    </reaction>
</comment>
<keyword evidence="10" id="KW-0808">Transferase</keyword>
<dbReference type="GO" id="GO:0016872">
    <property type="term" value="F:intramolecular lyase activity"/>
    <property type="evidence" value="ECO:0007669"/>
    <property type="project" value="InterPro"/>
</dbReference>
<evidence type="ECO:0000313" key="21">
    <source>
        <dbReference type="Proteomes" id="UP000249789"/>
    </source>
</evidence>
<dbReference type="RefSeq" id="XP_040803530.1">
    <property type="nucleotide sequence ID" value="XM_040947369.1"/>
</dbReference>
<accession>A0A8G1RU22</accession>
<comment type="pathway">
    <text evidence="4">Carotenoid biosynthesis; phytoene biosynthesis; all-trans-phytoene from geranylgeranyl diphosphate: step 1/1.</text>
</comment>
<keyword evidence="12" id="KW-0125">Carotenoid biosynthesis</keyword>
<dbReference type="EC" id="5.5.1.19" evidence="7"/>
<dbReference type="SUPFAM" id="SSF48576">
    <property type="entry name" value="Terpenoid synthases"/>
    <property type="match status" value="1"/>
</dbReference>
<evidence type="ECO:0000256" key="12">
    <source>
        <dbReference type="ARBA" id="ARBA00022746"/>
    </source>
</evidence>
<dbReference type="GeneID" id="63864702"/>
<evidence type="ECO:0000256" key="19">
    <source>
        <dbReference type="SAM" id="Phobius"/>
    </source>
</evidence>
<dbReference type="AlphaFoldDB" id="A0A8G1RU22"/>
<dbReference type="VEuPathDB" id="FungiDB:BO72DRAFT_476124"/>
<keyword evidence="16" id="KW-0511">Multifunctional enzyme</keyword>
<evidence type="ECO:0000256" key="7">
    <source>
        <dbReference type="ARBA" id="ARBA00012242"/>
    </source>
</evidence>
<evidence type="ECO:0000256" key="10">
    <source>
        <dbReference type="ARBA" id="ARBA00022679"/>
    </source>
</evidence>
<dbReference type="Proteomes" id="UP000249789">
    <property type="component" value="Unassembled WGS sequence"/>
</dbReference>
<dbReference type="InterPro" id="IPR008949">
    <property type="entry name" value="Isoprenoid_synthase_dom_sf"/>
</dbReference>
<feature type="transmembrane region" description="Helical" evidence="19">
    <location>
        <begin position="7"/>
        <end position="27"/>
    </location>
</feature>
<evidence type="ECO:0000256" key="3">
    <source>
        <dbReference type="ARBA" id="ARBA00005089"/>
    </source>
</evidence>
<comment type="subcellular location">
    <subcellularLocation>
        <location evidence="2">Membrane</location>
        <topology evidence="2">Multi-pass membrane protein</topology>
    </subcellularLocation>
</comment>
<dbReference type="Gene3D" id="1.10.600.10">
    <property type="entry name" value="Farnesyl Diphosphate Synthase"/>
    <property type="match status" value="1"/>
</dbReference>
<dbReference type="EMBL" id="KZ824633">
    <property type="protein sequence ID" value="RAK79520.1"/>
    <property type="molecule type" value="Genomic_DNA"/>
</dbReference>